<dbReference type="GeneID" id="6084177"/>
<dbReference type="EMBL" id="DS547146">
    <property type="protein sequence ID" value="EDR00792.1"/>
    <property type="molecule type" value="Genomic_DNA"/>
</dbReference>
<dbReference type="Proteomes" id="UP000001194">
    <property type="component" value="Unassembled WGS sequence"/>
</dbReference>
<reference evidence="1 2" key="1">
    <citation type="journal article" date="2008" name="Nature">
        <title>The genome of Laccaria bicolor provides insights into mycorrhizal symbiosis.</title>
        <authorList>
            <person name="Martin F."/>
            <person name="Aerts A."/>
            <person name="Ahren D."/>
            <person name="Brun A."/>
            <person name="Danchin E.G.J."/>
            <person name="Duchaussoy F."/>
            <person name="Gibon J."/>
            <person name="Kohler A."/>
            <person name="Lindquist E."/>
            <person name="Pereda V."/>
            <person name="Salamov A."/>
            <person name="Shapiro H.J."/>
            <person name="Wuyts J."/>
            <person name="Blaudez D."/>
            <person name="Buee M."/>
            <person name="Brokstein P."/>
            <person name="Canbaeck B."/>
            <person name="Cohen D."/>
            <person name="Courty P.E."/>
            <person name="Coutinho P.M."/>
            <person name="Delaruelle C."/>
            <person name="Detter J.C."/>
            <person name="Deveau A."/>
            <person name="DiFazio S."/>
            <person name="Duplessis S."/>
            <person name="Fraissinet-Tachet L."/>
            <person name="Lucic E."/>
            <person name="Frey-Klett P."/>
            <person name="Fourrey C."/>
            <person name="Feussner I."/>
            <person name="Gay G."/>
            <person name="Grimwood J."/>
            <person name="Hoegger P.J."/>
            <person name="Jain P."/>
            <person name="Kilaru S."/>
            <person name="Labbe J."/>
            <person name="Lin Y.C."/>
            <person name="Legue V."/>
            <person name="Le Tacon F."/>
            <person name="Marmeisse R."/>
            <person name="Melayah D."/>
            <person name="Montanini B."/>
            <person name="Muratet M."/>
            <person name="Nehls U."/>
            <person name="Niculita-Hirzel H."/>
            <person name="Oudot-Le Secq M.P."/>
            <person name="Peter M."/>
            <person name="Quesneville H."/>
            <person name="Rajashekar B."/>
            <person name="Reich M."/>
            <person name="Rouhier N."/>
            <person name="Schmutz J."/>
            <person name="Yin T."/>
            <person name="Chalot M."/>
            <person name="Henrissat B."/>
            <person name="Kuees U."/>
            <person name="Lucas S."/>
            <person name="Van de Peer Y."/>
            <person name="Podila G.K."/>
            <person name="Polle A."/>
            <person name="Pukkila P.J."/>
            <person name="Richardson P.M."/>
            <person name="Rouze P."/>
            <person name="Sanders I.R."/>
            <person name="Stajich J.E."/>
            <person name="Tunlid A."/>
            <person name="Tuskan G."/>
            <person name="Grigoriev I.V."/>
        </authorList>
    </citation>
    <scope>NUCLEOTIDE SEQUENCE [LARGE SCALE GENOMIC DNA]</scope>
    <source>
        <strain evidence="2">S238N-H82 / ATCC MYA-4686</strain>
    </source>
</reference>
<dbReference type="InParanoid" id="B0DX85"/>
<gene>
    <name evidence="1" type="ORF">LACBIDRAFT_333837</name>
</gene>
<organism evidence="2">
    <name type="scientific">Laccaria bicolor (strain S238N-H82 / ATCC MYA-4686)</name>
    <name type="common">Bicoloured deceiver</name>
    <name type="synonym">Laccaria laccata var. bicolor</name>
    <dbReference type="NCBI Taxonomy" id="486041"/>
    <lineage>
        <taxon>Eukaryota</taxon>
        <taxon>Fungi</taxon>
        <taxon>Dikarya</taxon>
        <taxon>Basidiomycota</taxon>
        <taxon>Agaricomycotina</taxon>
        <taxon>Agaricomycetes</taxon>
        <taxon>Agaricomycetidae</taxon>
        <taxon>Agaricales</taxon>
        <taxon>Agaricineae</taxon>
        <taxon>Hydnangiaceae</taxon>
        <taxon>Laccaria</taxon>
    </lineage>
</organism>
<protein>
    <submittedName>
        <fullName evidence="1">Predicted protein</fullName>
    </submittedName>
</protein>
<evidence type="ECO:0000313" key="1">
    <source>
        <dbReference type="EMBL" id="EDR00792.1"/>
    </source>
</evidence>
<proteinExistence type="predicted"/>
<dbReference type="RefSeq" id="XP_001888584.1">
    <property type="nucleotide sequence ID" value="XM_001888549.1"/>
</dbReference>
<dbReference type="HOGENOM" id="CLU_2237076_0_0_1"/>
<dbReference type="KEGG" id="lbc:LACBIDRAFT_333837"/>
<dbReference type="AlphaFoldDB" id="B0DX85"/>
<keyword evidence="2" id="KW-1185">Reference proteome</keyword>
<evidence type="ECO:0000313" key="2">
    <source>
        <dbReference type="Proteomes" id="UP000001194"/>
    </source>
</evidence>
<accession>B0DX85</accession>
<name>B0DX85_LACBS</name>
<sequence length="105" mass="12085">MSFVRRSRTYLAQFWPQCWAFSQASHLSSESSNFASSHLPWARLKRRNAIPNDYYSCALVTQAFEGESGLTVPEVKPVDRSKWFVALIEDKSHAFFLTNMAKTTF</sequence>